<keyword evidence="1" id="KW-1133">Transmembrane helix</keyword>
<dbReference type="Pfam" id="PF10067">
    <property type="entry name" value="DUF2306"/>
    <property type="match status" value="1"/>
</dbReference>
<evidence type="ECO:0000256" key="1">
    <source>
        <dbReference type="SAM" id="Phobius"/>
    </source>
</evidence>
<protein>
    <recommendedName>
        <fullName evidence="4">DUF2306 domain-containing protein</fullName>
    </recommendedName>
</protein>
<keyword evidence="3" id="KW-1185">Reference proteome</keyword>
<keyword evidence="1" id="KW-0812">Transmembrane</keyword>
<organism evidence="2 3">
    <name type="scientific">Oceanobacillus neutriphilus</name>
    <dbReference type="NCBI Taxonomy" id="531815"/>
    <lineage>
        <taxon>Bacteria</taxon>
        <taxon>Bacillati</taxon>
        <taxon>Bacillota</taxon>
        <taxon>Bacilli</taxon>
        <taxon>Bacillales</taxon>
        <taxon>Bacillaceae</taxon>
        <taxon>Oceanobacillus</taxon>
    </lineage>
</organism>
<feature type="transmembrane region" description="Helical" evidence="1">
    <location>
        <begin position="109"/>
        <end position="127"/>
    </location>
</feature>
<sequence length="213" mass="24749">MDKPKKSWWILVIVSIGVMLPFMYPYLTFDPSKSRVVITSTTIQYPVLVTHIFLAFVALVAGFLQFISRIRLNNPKIHRTIGKIYVISVLISGMLAFVLYFYAEDFTKSLAFFVLAIVWLFTTWKAYRKAVKRNFEEHRMWMIRSFGLTLVAVVARLIMPVILLCYVTFNGFTLPGGIDEMIEEALRVNIWAGIVLNFAIVEWFILNRKLKKH</sequence>
<feature type="transmembrane region" description="Helical" evidence="1">
    <location>
        <begin position="189"/>
        <end position="206"/>
    </location>
</feature>
<gene>
    <name evidence="2" type="ORF">GCM10011346_48130</name>
</gene>
<keyword evidence="1" id="KW-0472">Membrane</keyword>
<accession>A0ABQ2P2B5</accession>
<feature type="transmembrane region" description="Helical" evidence="1">
    <location>
        <begin position="84"/>
        <end position="103"/>
    </location>
</feature>
<name>A0ABQ2P2B5_9BACI</name>
<dbReference type="RefSeq" id="WP_188737964.1">
    <property type="nucleotide sequence ID" value="NZ_BMLW01000019.1"/>
</dbReference>
<feature type="transmembrane region" description="Helical" evidence="1">
    <location>
        <begin position="7"/>
        <end position="27"/>
    </location>
</feature>
<feature type="transmembrane region" description="Helical" evidence="1">
    <location>
        <begin position="148"/>
        <end position="169"/>
    </location>
</feature>
<reference evidence="3" key="1">
    <citation type="journal article" date="2019" name="Int. J. Syst. Evol. Microbiol.">
        <title>The Global Catalogue of Microorganisms (GCM) 10K type strain sequencing project: providing services to taxonomists for standard genome sequencing and annotation.</title>
        <authorList>
            <consortium name="The Broad Institute Genomics Platform"/>
            <consortium name="The Broad Institute Genome Sequencing Center for Infectious Disease"/>
            <person name="Wu L."/>
            <person name="Ma J."/>
        </authorList>
    </citation>
    <scope>NUCLEOTIDE SEQUENCE [LARGE SCALE GENOMIC DNA]</scope>
    <source>
        <strain evidence="3">CGMCC 1.7693</strain>
    </source>
</reference>
<dbReference type="InterPro" id="IPR018750">
    <property type="entry name" value="DUF2306_membrane"/>
</dbReference>
<evidence type="ECO:0000313" key="3">
    <source>
        <dbReference type="Proteomes" id="UP000641206"/>
    </source>
</evidence>
<comment type="caution">
    <text evidence="2">The sequence shown here is derived from an EMBL/GenBank/DDBJ whole genome shotgun (WGS) entry which is preliminary data.</text>
</comment>
<dbReference type="Proteomes" id="UP000641206">
    <property type="component" value="Unassembled WGS sequence"/>
</dbReference>
<feature type="transmembrane region" description="Helical" evidence="1">
    <location>
        <begin position="47"/>
        <end position="64"/>
    </location>
</feature>
<evidence type="ECO:0008006" key="4">
    <source>
        <dbReference type="Google" id="ProtNLM"/>
    </source>
</evidence>
<proteinExistence type="predicted"/>
<evidence type="ECO:0000313" key="2">
    <source>
        <dbReference type="EMBL" id="GGP16372.1"/>
    </source>
</evidence>
<dbReference type="EMBL" id="BMLW01000019">
    <property type="protein sequence ID" value="GGP16372.1"/>
    <property type="molecule type" value="Genomic_DNA"/>
</dbReference>